<evidence type="ECO:0000256" key="2">
    <source>
        <dbReference type="ARBA" id="ARBA00007998"/>
    </source>
</evidence>
<organism evidence="9 10">
    <name type="scientific">Neobacillus bataviensis</name>
    <dbReference type="NCBI Taxonomy" id="220685"/>
    <lineage>
        <taxon>Bacteria</taxon>
        <taxon>Bacillati</taxon>
        <taxon>Bacillota</taxon>
        <taxon>Bacilli</taxon>
        <taxon>Bacillales</taxon>
        <taxon>Bacillaceae</taxon>
        <taxon>Neobacillus</taxon>
    </lineage>
</organism>
<evidence type="ECO:0000256" key="8">
    <source>
        <dbReference type="SAM" id="Phobius"/>
    </source>
</evidence>
<dbReference type="GO" id="GO:0016020">
    <property type="term" value="C:membrane"/>
    <property type="evidence" value="ECO:0007669"/>
    <property type="project" value="UniProtKB-SubCell"/>
</dbReference>
<keyword evidence="6 8" id="KW-1133">Transmembrane helix</keyword>
<evidence type="ECO:0000313" key="9">
    <source>
        <dbReference type="EMBL" id="TWE05003.1"/>
    </source>
</evidence>
<comment type="caution">
    <text evidence="9">The sequence shown here is derived from an EMBL/GenBank/DDBJ whole genome shotgun (WGS) entry which is preliminary data.</text>
</comment>
<feature type="transmembrane region" description="Helical" evidence="8">
    <location>
        <begin position="332"/>
        <end position="355"/>
    </location>
</feature>
<feature type="transmembrane region" description="Helical" evidence="8">
    <location>
        <begin position="147"/>
        <end position="168"/>
    </location>
</feature>
<evidence type="ECO:0000256" key="6">
    <source>
        <dbReference type="ARBA" id="ARBA00022989"/>
    </source>
</evidence>
<sequence>MVLQQRKLGIREYVSISILMAGAKATEDTPTMLYKGVQNAAWMIPILAAGIFFIPFLLLNKTLLLYQNKDLFSVIVKLLGKYIGTCVCLLIFLISSIGISFDTRTYTNIVRTFYFPTTPTFVIYAILMAVCAYGAKKGIHHIGSVSYLIIFYFVIFFCIALMLSAQSSSIRAMFPILGPGPFKIIKDSVRGLSLFADFFLLTMIIPFIRSRKEVRKGTWISYLFITFQLSVAVLVYICLFDTSLGTIGYPFHTLIRFISLGSYLPNVEIIFFVIWILSAFIRFTVFLYINGMMFGHIFKIKDIEYLIPALAMIYLLIGSMPESSIEIAQSKLVVIAAVGPVFTIISVILWLAAVLRGEFKHAKNRNSM</sequence>
<evidence type="ECO:0000256" key="1">
    <source>
        <dbReference type="ARBA" id="ARBA00004141"/>
    </source>
</evidence>
<evidence type="ECO:0000313" key="10">
    <source>
        <dbReference type="Proteomes" id="UP000319671"/>
    </source>
</evidence>
<keyword evidence="3" id="KW-0813">Transport</keyword>
<evidence type="ECO:0000256" key="7">
    <source>
        <dbReference type="ARBA" id="ARBA00023136"/>
    </source>
</evidence>
<evidence type="ECO:0000256" key="5">
    <source>
        <dbReference type="ARBA" id="ARBA00022692"/>
    </source>
</evidence>
<feature type="transmembrane region" description="Helical" evidence="8">
    <location>
        <begin position="220"/>
        <end position="249"/>
    </location>
</feature>
<reference evidence="9 10" key="1">
    <citation type="submission" date="2019-06" db="EMBL/GenBank/DDBJ databases">
        <title>Sorghum-associated microbial communities from plants grown in Nebraska, USA.</title>
        <authorList>
            <person name="Schachtman D."/>
        </authorList>
    </citation>
    <scope>NUCLEOTIDE SEQUENCE [LARGE SCALE GENOMIC DNA]</scope>
    <source>
        <strain evidence="9 10">2482</strain>
    </source>
</reference>
<dbReference type="PANTHER" id="PTHR34975">
    <property type="entry name" value="SPORE GERMINATION PROTEIN A2"/>
    <property type="match status" value="1"/>
</dbReference>
<dbReference type="AlphaFoldDB" id="A0A561DNR1"/>
<keyword evidence="10" id="KW-1185">Reference proteome</keyword>
<keyword evidence="5 8" id="KW-0812">Transmembrane</keyword>
<protein>
    <submittedName>
        <fullName evidence="9">Spore germination protein (Amino acid permease)</fullName>
    </submittedName>
</protein>
<accession>A0A561DNR1</accession>
<feature type="transmembrane region" description="Helical" evidence="8">
    <location>
        <begin position="113"/>
        <end position="135"/>
    </location>
</feature>
<feature type="transmembrane region" description="Helical" evidence="8">
    <location>
        <begin position="188"/>
        <end position="208"/>
    </location>
</feature>
<dbReference type="GO" id="GO:0009847">
    <property type="term" value="P:spore germination"/>
    <property type="evidence" value="ECO:0007669"/>
    <property type="project" value="InterPro"/>
</dbReference>
<feature type="transmembrane region" description="Helical" evidence="8">
    <location>
        <begin position="79"/>
        <end position="101"/>
    </location>
</feature>
<comment type="similarity">
    <text evidence="2">Belongs to the amino acid-polyamine-organocation (APC) superfamily. Spore germination protein (SGP) (TC 2.A.3.9) family.</text>
</comment>
<dbReference type="Proteomes" id="UP000319671">
    <property type="component" value="Unassembled WGS sequence"/>
</dbReference>
<feature type="transmembrane region" description="Helical" evidence="8">
    <location>
        <begin position="40"/>
        <end position="59"/>
    </location>
</feature>
<name>A0A561DNR1_9BACI</name>
<gene>
    <name evidence="9" type="ORF">FB550_103178</name>
</gene>
<evidence type="ECO:0000256" key="3">
    <source>
        <dbReference type="ARBA" id="ARBA00022448"/>
    </source>
</evidence>
<proteinExistence type="inferred from homology"/>
<feature type="transmembrane region" description="Helical" evidence="8">
    <location>
        <begin position="303"/>
        <end position="320"/>
    </location>
</feature>
<keyword evidence="7 8" id="KW-0472">Membrane</keyword>
<dbReference type="InterPro" id="IPR004761">
    <property type="entry name" value="Spore_GerAB"/>
</dbReference>
<dbReference type="PANTHER" id="PTHR34975:SF2">
    <property type="entry name" value="SPORE GERMINATION PROTEIN A2"/>
    <property type="match status" value="1"/>
</dbReference>
<feature type="transmembrane region" description="Helical" evidence="8">
    <location>
        <begin position="269"/>
        <end position="291"/>
    </location>
</feature>
<comment type="subcellular location">
    <subcellularLocation>
        <location evidence="1">Membrane</location>
        <topology evidence="1">Multi-pass membrane protein</topology>
    </subcellularLocation>
</comment>
<dbReference type="Pfam" id="PF03845">
    <property type="entry name" value="Spore_permease"/>
    <property type="match status" value="1"/>
</dbReference>
<keyword evidence="4" id="KW-0309">Germination</keyword>
<dbReference type="RefSeq" id="WP_144563474.1">
    <property type="nucleotide sequence ID" value="NZ_VIVN01000003.1"/>
</dbReference>
<dbReference type="EMBL" id="VIVN01000003">
    <property type="protein sequence ID" value="TWE05003.1"/>
    <property type="molecule type" value="Genomic_DNA"/>
</dbReference>
<evidence type="ECO:0000256" key="4">
    <source>
        <dbReference type="ARBA" id="ARBA00022544"/>
    </source>
</evidence>